<evidence type="ECO:0008006" key="5">
    <source>
        <dbReference type="Google" id="ProtNLM"/>
    </source>
</evidence>
<gene>
    <name evidence="3" type="ORF">DYE48_15055</name>
</gene>
<feature type="compositionally biased region" description="Basic and acidic residues" evidence="1">
    <location>
        <begin position="71"/>
        <end position="80"/>
    </location>
</feature>
<keyword evidence="4" id="KW-1185">Reference proteome</keyword>
<feature type="compositionally biased region" description="Polar residues" evidence="1">
    <location>
        <begin position="30"/>
        <end position="44"/>
    </location>
</feature>
<protein>
    <recommendedName>
        <fullName evidence="5">Lipoprotein</fullName>
    </recommendedName>
</protein>
<name>A0A3E0J5C4_9BACI</name>
<proteinExistence type="predicted"/>
<feature type="chain" id="PRO_5039498167" description="Lipoprotein" evidence="2">
    <location>
        <begin position="31"/>
        <end position="220"/>
    </location>
</feature>
<keyword evidence="2" id="KW-0732">Signal</keyword>
<evidence type="ECO:0000313" key="4">
    <source>
        <dbReference type="Proteomes" id="UP000256305"/>
    </source>
</evidence>
<dbReference type="AlphaFoldDB" id="A0A3E0J5C4"/>
<feature type="compositionally biased region" description="Basic and acidic residues" evidence="1">
    <location>
        <begin position="45"/>
        <end position="57"/>
    </location>
</feature>
<accession>A0A3E0J5C4</accession>
<comment type="caution">
    <text evidence="3">The sequence shown here is derived from an EMBL/GenBank/DDBJ whole genome shotgun (WGS) entry which is preliminary data.</text>
</comment>
<feature type="signal peptide" evidence="2">
    <location>
        <begin position="1"/>
        <end position="30"/>
    </location>
</feature>
<dbReference type="EMBL" id="QUAE01000014">
    <property type="protein sequence ID" value="REJ07997.1"/>
    <property type="molecule type" value="Genomic_DNA"/>
</dbReference>
<evidence type="ECO:0000313" key="3">
    <source>
        <dbReference type="EMBL" id="REJ07997.1"/>
    </source>
</evidence>
<evidence type="ECO:0000256" key="1">
    <source>
        <dbReference type="SAM" id="MobiDB-lite"/>
    </source>
</evidence>
<dbReference type="Proteomes" id="UP000256305">
    <property type="component" value="Unassembled WGS sequence"/>
</dbReference>
<dbReference type="PROSITE" id="PS51257">
    <property type="entry name" value="PROKAR_LIPOPROTEIN"/>
    <property type="match status" value="1"/>
</dbReference>
<sequence length="220" mass="24443">MDNFGKKFNSNTFILILILLLVGCSSSANGKSEAQLDKSGNNDVSDSKDIDQTKENSEIEDEEYQSESTTDLDKSADKGSKKTTTTETSNPEDDLLNTYSSEEIEYARIWWQLGEMRQVDELNIKHIPAGTPINSDDETSANYPEGVIQLAGSRLVEGSVTYSGNGDGTINVYKVPLRWDGKYPAGKDFYEDIIENTELVQVDPTINEGIIELIKVQNIR</sequence>
<evidence type="ECO:0000256" key="2">
    <source>
        <dbReference type="SAM" id="SignalP"/>
    </source>
</evidence>
<organism evidence="3 4">
    <name type="scientific">Halobacillus trueperi</name>
    <dbReference type="NCBI Taxonomy" id="156205"/>
    <lineage>
        <taxon>Bacteria</taxon>
        <taxon>Bacillati</taxon>
        <taxon>Bacillota</taxon>
        <taxon>Bacilli</taxon>
        <taxon>Bacillales</taxon>
        <taxon>Bacillaceae</taxon>
        <taxon>Halobacillus</taxon>
    </lineage>
</organism>
<reference evidence="3 4" key="1">
    <citation type="submission" date="2018-08" db="EMBL/GenBank/DDBJ databases">
        <title>Genome sequence of Halobacillus trueperi KCTC 3686.</title>
        <authorList>
            <person name="Cho K.H."/>
            <person name="Kwak M.-J."/>
            <person name="Kim B.-Y."/>
            <person name="Chun J."/>
        </authorList>
    </citation>
    <scope>NUCLEOTIDE SEQUENCE [LARGE SCALE GENOMIC DNA]</scope>
    <source>
        <strain evidence="3 4">KCTC 3686</strain>
    </source>
</reference>
<feature type="region of interest" description="Disordered" evidence="1">
    <location>
        <begin position="30"/>
        <end position="96"/>
    </location>
</feature>